<evidence type="ECO:0000313" key="1">
    <source>
        <dbReference type="EMBL" id="MDL2410753.1"/>
    </source>
</evidence>
<organism evidence="1 2">
    <name type="scientific">Rhizobium calliandrae</name>
    <dbReference type="NCBI Taxonomy" id="1312182"/>
    <lineage>
        <taxon>Bacteria</taxon>
        <taxon>Pseudomonadati</taxon>
        <taxon>Pseudomonadota</taxon>
        <taxon>Alphaproteobacteria</taxon>
        <taxon>Hyphomicrobiales</taxon>
        <taxon>Rhizobiaceae</taxon>
        <taxon>Rhizobium/Agrobacterium group</taxon>
        <taxon>Rhizobium</taxon>
    </lineage>
</organism>
<dbReference type="InterPro" id="IPR008995">
    <property type="entry name" value="Mo/tungstate-bd_C_term_dom"/>
</dbReference>
<protein>
    <submittedName>
        <fullName evidence="1">Uncharacterized protein</fullName>
    </submittedName>
</protein>
<gene>
    <name evidence="1" type="ORF">PY650_35440</name>
</gene>
<comment type="caution">
    <text evidence="1">The sequence shown here is derived from an EMBL/GenBank/DDBJ whole genome shotgun (WGS) entry which is preliminary data.</text>
</comment>
<accession>A0ABT7KT08</accession>
<dbReference type="InterPro" id="IPR012340">
    <property type="entry name" value="NA-bd_OB-fold"/>
</dbReference>
<name>A0ABT7KT08_9HYPH</name>
<dbReference type="EMBL" id="JARFYN010000106">
    <property type="protein sequence ID" value="MDL2410753.1"/>
    <property type="molecule type" value="Genomic_DNA"/>
</dbReference>
<dbReference type="Gene3D" id="2.40.50.140">
    <property type="entry name" value="Nucleic acid-binding proteins"/>
    <property type="match status" value="1"/>
</dbReference>
<keyword evidence="2" id="KW-1185">Reference proteome</keyword>
<proteinExistence type="predicted"/>
<sequence>MNVTEPTGHETMIFLRYGPGELVAVCSERHDFEPG</sequence>
<dbReference type="Proteomes" id="UP001172630">
    <property type="component" value="Unassembled WGS sequence"/>
</dbReference>
<dbReference type="SUPFAM" id="SSF50331">
    <property type="entry name" value="MOP-like"/>
    <property type="match status" value="1"/>
</dbReference>
<evidence type="ECO:0000313" key="2">
    <source>
        <dbReference type="Proteomes" id="UP001172630"/>
    </source>
</evidence>
<reference evidence="1" key="1">
    <citation type="submission" date="2023-06" db="EMBL/GenBank/DDBJ databases">
        <title>Phylogenetic Diversity of Rhizobium strains.</title>
        <authorList>
            <person name="Moura F.T."/>
            <person name="Helene L.C.F."/>
            <person name="Hungria M."/>
        </authorList>
    </citation>
    <scope>NUCLEOTIDE SEQUENCE</scope>
    <source>
        <strain evidence="1">CCGE524</strain>
    </source>
</reference>